<evidence type="ECO:0000256" key="14">
    <source>
        <dbReference type="ARBA" id="ARBA00044770"/>
    </source>
</evidence>
<dbReference type="GO" id="GO:0005886">
    <property type="term" value="C:plasma membrane"/>
    <property type="evidence" value="ECO:0007669"/>
    <property type="project" value="UniProtKB-SubCell"/>
</dbReference>
<dbReference type="GO" id="GO:0008658">
    <property type="term" value="F:penicillin binding"/>
    <property type="evidence" value="ECO:0007669"/>
    <property type="project" value="InterPro"/>
</dbReference>
<feature type="domain" description="Penicillin-binding protein transpeptidase" evidence="17">
    <location>
        <begin position="493"/>
        <end position="675"/>
    </location>
</feature>
<evidence type="ECO:0000256" key="6">
    <source>
        <dbReference type="ARBA" id="ARBA00022670"/>
    </source>
</evidence>
<dbReference type="GO" id="GO:0046677">
    <property type="term" value="P:response to antibiotic"/>
    <property type="evidence" value="ECO:0007669"/>
    <property type="project" value="UniProtKB-KW"/>
</dbReference>
<evidence type="ECO:0000256" key="1">
    <source>
        <dbReference type="ARBA" id="ARBA00002624"/>
    </source>
</evidence>
<dbReference type="GO" id="GO:0006508">
    <property type="term" value="P:proteolysis"/>
    <property type="evidence" value="ECO:0007669"/>
    <property type="project" value="UniProtKB-KW"/>
</dbReference>
<keyword evidence="16" id="KW-0812">Transmembrane</keyword>
<evidence type="ECO:0000259" key="17">
    <source>
        <dbReference type="Pfam" id="PF00905"/>
    </source>
</evidence>
<dbReference type="Pfam" id="PF00905">
    <property type="entry name" value="Transpeptidase"/>
    <property type="match status" value="1"/>
</dbReference>
<evidence type="ECO:0000256" key="10">
    <source>
        <dbReference type="ARBA" id="ARBA00022968"/>
    </source>
</evidence>
<evidence type="ECO:0000256" key="4">
    <source>
        <dbReference type="ARBA" id="ARBA00018638"/>
    </source>
</evidence>
<evidence type="ECO:0000256" key="15">
    <source>
        <dbReference type="ARBA" id="ARBA00049902"/>
    </source>
</evidence>
<evidence type="ECO:0000256" key="5">
    <source>
        <dbReference type="ARBA" id="ARBA00022645"/>
    </source>
</evidence>
<keyword evidence="7" id="KW-0328">Glycosyltransferase</keyword>
<evidence type="ECO:0000313" key="19">
    <source>
        <dbReference type="EMBL" id="MBU3806125.1"/>
    </source>
</evidence>
<evidence type="ECO:0000313" key="20">
    <source>
        <dbReference type="Proteomes" id="UP000713596"/>
    </source>
</evidence>
<dbReference type="SUPFAM" id="SSF56601">
    <property type="entry name" value="beta-lactamase/transpeptidase-like"/>
    <property type="match status" value="1"/>
</dbReference>
<reference evidence="19" key="2">
    <citation type="submission" date="2021-04" db="EMBL/GenBank/DDBJ databases">
        <authorList>
            <person name="Gilroy R."/>
        </authorList>
    </citation>
    <scope>NUCLEOTIDE SEQUENCE</scope>
    <source>
        <strain evidence="19">B5_2728</strain>
    </source>
</reference>
<comment type="catalytic activity">
    <reaction evidence="13">
        <text>Preferential cleavage: (Ac)2-L-Lys-D-Ala-|-D-Ala. Also transpeptidation of peptidyl-alanyl moieties that are N-acyl substituents of D-alanine.</text>
        <dbReference type="EC" id="3.4.16.4"/>
    </reaction>
</comment>
<evidence type="ECO:0000256" key="7">
    <source>
        <dbReference type="ARBA" id="ARBA00022676"/>
    </source>
</evidence>
<keyword evidence="11" id="KW-0046">Antibiotic resistance</keyword>
<keyword evidence="5" id="KW-0121">Carboxypeptidase</keyword>
<dbReference type="InterPro" id="IPR012338">
    <property type="entry name" value="Beta-lactam/transpept-like"/>
</dbReference>
<evidence type="ECO:0000256" key="2">
    <source>
        <dbReference type="ARBA" id="ARBA00004401"/>
    </source>
</evidence>
<feature type="domain" description="Glycosyl transferase family 51" evidence="18">
    <location>
        <begin position="73"/>
        <end position="248"/>
    </location>
</feature>
<dbReference type="InterPro" id="IPR001460">
    <property type="entry name" value="PCN-bd_Tpept"/>
</dbReference>
<dbReference type="InterPro" id="IPR036950">
    <property type="entry name" value="PBP_transglycosylase"/>
</dbReference>
<keyword evidence="8" id="KW-0808">Transferase</keyword>
<gene>
    <name evidence="19" type="ORF">H9882_04460</name>
</gene>
<evidence type="ECO:0000256" key="8">
    <source>
        <dbReference type="ARBA" id="ARBA00022679"/>
    </source>
</evidence>
<keyword evidence="6" id="KW-0645">Protease</keyword>
<keyword evidence="16" id="KW-1133">Transmembrane helix</keyword>
<dbReference type="InterPro" id="IPR001264">
    <property type="entry name" value="Glyco_trans_51"/>
</dbReference>
<keyword evidence="12" id="KW-0511">Multifunctional enzyme</keyword>
<dbReference type="Gene3D" id="3.40.710.10">
    <property type="entry name" value="DD-peptidase/beta-lactamase superfamily"/>
    <property type="match status" value="1"/>
</dbReference>
<organism evidence="19 20">
    <name type="scientific">Candidatus Allofournierella pullistercoris</name>
    <dbReference type="NCBI Taxonomy" id="2838597"/>
    <lineage>
        <taxon>Bacteria</taxon>
        <taxon>Bacillati</taxon>
        <taxon>Bacillota</taxon>
        <taxon>Clostridia</taxon>
        <taxon>Eubacteriales</taxon>
        <taxon>Oscillospiraceae</taxon>
        <taxon>Allofournierella</taxon>
    </lineage>
</organism>
<proteinExistence type="predicted"/>
<dbReference type="SUPFAM" id="SSF53955">
    <property type="entry name" value="Lysozyme-like"/>
    <property type="match status" value="1"/>
</dbReference>
<dbReference type="PANTHER" id="PTHR32282">
    <property type="entry name" value="BINDING PROTEIN TRANSPEPTIDASE, PUTATIVE-RELATED"/>
    <property type="match status" value="1"/>
</dbReference>
<dbReference type="Gene3D" id="1.10.3810.10">
    <property type="entry name" value="Biosynthetic peptidoglycan transglycosylase-like"/>
    <property type="match status" value="1"/>
</dbReference>
<comment type="catalytic activity">
    <reaction evidence="15">
        <text>[GlcNAc-(1-&gt;4)-Mur2Ac(oyl-L-Ala-gamma-D-Glu-L-Lys-D-Ala-D-Ala)](n)-di-trans,octa-cis-undecaprenyl diphosphate + beta-D-GlcNAc-(1-&gt;4)-Mur2Ac(oyl-L-Ala-gamma-D-Glu-L-Lys-D-Ala-D-Ala)-di-trans,octa-cis-undecaprenyl diphosphate = [GlcNAc-(1-&gt;4)-Mur2Ac(oyl-L-Ala-gamma-D-Glu-L-Lys-D-Ala-D-Ala)](n+1)-di-trans,octa-cis-undecaprenyl diphosphate + di-trans,octa-cis-undecaprenyl diphosphate + H(+)</text>
        <dbReference type="Rhea" id="RHEA:23708"/>
        <dbReference type="Rhea" id="RHEA-COMP:9602"/>
        <dbReference type="Rhea" id="RHEA-COMP:9603"/>
        <dbReference type="ChEBI" id="CHEBI:15378"/>
        <dbReference type="ChEBI" id="CHEBI:58405"/>
        <dbReference type="ChEBI" id="CHEBI:60033"/>
        <dbReference type="ChEBI" id="CHEBI:78435"/>
        <dbReference type="EC" id="2.4.99.28"/>
    </reaction>
</comment>
<dbReference type="Pfam" id="PF00912">
    <property type="entry name" value="Transgly"/>
    <property type="match status" value="1"/>
</dbReference>
<keyword evidence="16" id="KW-0472">Membrane</keyword>
<reference evidence="19" key="1">
    <citation type="journal article" date="2021" name="PeerJ">
        <title>Extensive microbial diversity within the chicken gut microbiome revealed by metagenomics and culture.</title>
        <authorList>
            <person name="Gilroy R."/>
            <person name="Ravi A."/>
            <person name="Getino M."/>
            <person name="Pursley I."/>
            <person name="Horton D.L."/>
            <person name="Alikhan N.F."/>
            <person name="Baker D."/>
            <person name="Gharbi K."/>
            <person name="Hall N."/>
            <person name="Watson M."/>
            <person name="Adriaenssens E.M."/>
            <person name="Foster-Nyarko E."/>
            <person name="Jarju S."/>
            <person name="Secka A."/>
            <person name="Antonio M."/>
            <person name="Oren A."/>
            <person name="Chaudhuri R.R."/>
            <person name="La Ragione R."/>
            <person name="Hildebrand F."/>
            <person name="Pallen M.J."/>
        </authorList>
    </citation>
    <scope>NUCLEOTIDE SEQUENCE</scope>
    <source>
        <strain evidence="19">B5_2728</strain>
    </source>
</reference>
<evidence type="ECO:0000256" key="12">
    <source>
        <dbReference type="ARBA" id="ARBA00023268"/>
    </source>
</evidence>
<dbReference type="AlphaFoldDB" id="A0A948WRD4"/>
<evidence type="ECO:0000256" key="13">
    <source>
        <dbReference type="ARBA" id="ARBA00034000"/>
    </source>
</evidence>
<name>A0A948WRD4_9FIRM</name>
<evidence type="ECO:0000256" key="3">
    <source>
        <dbReference type="ARBA" id="ARBA00012448"/>
    </source>
</evidence>
<keyword evidence="9" id="KW-0378">Hydrolase</keyword>
<dbReference type="InterPro" id="IPR023346">
    <property type="entry name" value="Lysozyme-like_dom_sf"/>
</dbReference>
<dbReference type="EMBL" id="JAHLFP010000035">
    <property type="protein sequence ID" value="MBU3806125.1"/>
    <property type="molecule type" value="Genomic_DNA"/>
</dbReference>
<comment type="subcellular location">
    <subcellularLocation>
        <location evidence="2">Cell membrane</location>
        <topology evidence="2">Single-pass type II membrane protein</topology>
    </subcellularLocation>
</comment>
<dbReference type="PANTHER" id="PTHR32282:SF33">
    <property type="entry name" value="PEPTIDOGLYCAN GLYCOSYLTRANSFERASE"/>
    <property type="match status" value="1"/>
</dbReference>
<comment type="function">
    <text evidence="1">Cell wall formation. Synthesis of cross-linked peptidoglycan from the lipid intermediates. The enzyme has a penicillin-insensitive transglycosylase N-terminal domain (formation of linear glycan strands) and a penicillin-sensitive transpeptidase C-terminal domain (cross-linking of the peptide subunits).</text>
</comment>
<sequence length="765" mass="84482">MVLAFFQGIFRFIAVCICLGVMAVSVLAVAVSEYVVDVTENDNLDLVNLKLAQTSKIMAQDHDTGEWVEYASLHDTNDRIWVDLSEIESSPYLKWAFICTEDKDFYEHHGVSIKRTIAAAINEYTPIKLFSSRQGASTLEQQLVKNITKDDKQDAMRKIREIFRAWGMDNRYDKDTILEAYLNTISLTGNIGGVKAGAIQYFGKTNLADLSPAECASIAAITKNPSQYDPYKNPQTHLQRRNYMLYNMWQQGKLTEAEYKEAVASPLTLVENTQDTVNASGISSYFTDAVYTTLKRQLVEELGYTESEAHDEIYDGGLRIYATVDPYVQGVLETLMLNEDDAITWGWREQEYELGNRSLEDVAKEDNVVLNEDGTVKTTESGGKVYYYKKVHTQVGAVTMDYNGAVKALVGGLGEKTTSLSLNRAVDVAKQTGSTMKPIAAYALGIDMGWINFSTNLVDQGVGYIVREKYQSSYPRYKDKMFALNAPEVAANPGIWREWPANYNTNTGHGERTVNVNYAIAQSLNTIAAQVGQLVGVDTMYSFAKDTLGMDHLTPNDASLSPIVLGSQEHGATPLELAGAYQMFGNGGEYVTPHLYTRVERAATGEVLIDNSINIVHTQAIQESTSVIMNRLLQGVLASGGTAAGSKPSGGMEAAAKTGTTNDNKDFTFVGLTPYYVTSFWWGYDIPYDMSAMGIKNAKPIQRVWKTYMETIQEGLEFKAFPTSSDVRTAAFCTDSGDLAGANCPSRQTGYYTSDNMPGQCARHP</sequence>
<evidence type="ECO:0000256" key="16">
    <source>
        <dbReference type="SAM" id="Phobius"/>
    </source>
</evidence>
<dbReference type="GO" id="GO:0008955">
    <property type="term" value="F:peptidoglycan glycosyltransferase activity"/>
    <property type="evidence" value="ECO:0007669"/>
    <property type="project" value="UniProtKB-EC"/>
</dbReference>
<dbReference type="InterPro" id="IPR050396">
    <property type="entry name" value="Glycosyltr_51/Transpeptidase"/>
</dbReference>
<dbReference type="EC" id="2.4.99.28" evidence="14"/>
<evidence type="ECO:0000259" key="18">
    <source>
        <dbReference type="Pfam" id="PF00912"/>
    </source>
</evidence>
<accession>A0A948WRD4</accession>
<dbReference type="GO" id="GO:0009002">
    <property type="term" value="F:serine-type D-Ala-D-Ala carboxypeptidase activity"/>
    <property type="evidence" value="ECO:0007669"/>
    <property type="project" value="UniProtKB-EC"/>
</dbReference>
<evidence type="ECO:0000256" key="9">
    <source>
        <dbReference type="ARBA" id="ARBA00022801"/>
    </source>
</evidence>
<dbReference type="EC" id="3.4.16.4" evidence="3"/>
<comment type="caution">
    <text evidence="19">The sequence shown here is derived from an EMBL/GenBank/DDBJ whole genome shotgun (WGS) entry which is preliminary data.</text>
</comment>
<protein>
    <recommendedName>
        <fullName evidence="4">Penicillin-binding protein 1A</fullName>
        <ecNumber evidence="14">2.4.99.28</ecNumber>
        <ecNumber evidence="3">3.4.16.4</ecNumber>
    </recommendedName>
</protein>
<evidence type="ECO:0000256" key="11">
    <source>
        <dbReference type="ARBA" id="ARBA00023251"/>
    </source>
</evidence>
<dbReference type="Proteomes" id="UP000713596">
    <property type="component" value="Unassembled WGS sequence"/>
</dbReference>
<keyword evidence="10" id="KW-0735">Signal-anchor</keyword>
<feature type="transmembrane region" description="Helical" evidence="16">
    <location>
        <begin position="12"/>
        <end position="31"/>
    </location>
</feature>